<organism evidence="4 5">
    <name type="scientific">Enterocloster asparagiformis</name>
    <dbReference type="NCBI Taxonomy" id="333367"/>
    <lineage>
        <taxon>Bacteria</taxon>
        <taxon>Bacillati</taxon>
        <taxon>Bacillota</taxon>
        <taxon>Clostridia</taxon>
        <taxon>Lachnospirales</taxon>
        <taxon>Lachnospiraceae</taxon>
        <taxon>Enterocloster</taxon>
    </lineage>
</organism>
<dbReference type="EMBL" id="QSBM01000017">
    <property type="protein sequence ID" value="RGX26026.1"/>
    <property type="molecule type" value="Genomic_DNA"/>
</dbReference>
<dbReference type="SUPFAM" id="SSF81606">
    <property type="entry name" value="PP2C-like"/>
    <property type="match status" value="1"/>
</dbReference>
<evidence type="ECO:0000313" key="4">
    <source>
        <dbReference type="EMBL" id="RGX26026.1"/>
    </source>
</evidence>
<keyword evidence="2" id="KW-0732">Signal</keyword>
<comment type="caution">
    <text evidence="4">The sequence shown here is derived from an EMBL/GenBank/DDBJ whole genome shotgun (WGS) entry which is preliminary data.</text>
</comment>
<dbReference type="InterPro" id="IPR001932">
    <property type="entry name" value="PPM-type_phosphatase-like_dom"/>
</dbReference>
<feature type="transmembrane region" description="Helical" evidence="1">
    <location>
        <begin position="92"/>
        <end position="113"/>
    </location>
</feature>
<evidence type="ECO:0000256" key="1">
    <source>
        <dbReference type="SAM" id="Phobius"/>
    </source>
</evidence>
<dbReference type="OrthoDB" id="9801841at2"/>
<dbReference type="InterPro" id="IPR036457">
    <property type="entry name" value="PPM-type-like_dom_sf"/>
</dbReference>
<dbReference type="PROSITE" id="PS51746">
    <property type="entry name" value="PPM_2"/>
    <property type="match status" value="1"/>
</dbReference>
<keyword evidence="1" id="KW-0472">Membrane</keyword>
<dbReference type="Proteomes" id="UP000283880">
    <property type="component" value="Unassembled WGS sequence"/>
</dbReference>
<name>A0A413FAT7_9FIRM</name>
<evidence type="ECO:0000259" key="3">
    <source>
        <dbReference type="PROSITE" id="PS51746"/>
    </source>
</evidence>
<reference evidence="4 5" key="1">
    <citation type="submission" date="2018-08" db="EMBL/GenBank/DDBJ databases">
        <title>A genome reference for cultivated species of the human gut microbiota.</title>
        <authorList>
            <person name="Zou Y."/>
            <person name="Xue W."/>
            <person name="Luo G."/>
        </authorList>
    </citation>
    <scope>NUCLEOTIDE SEQUENCE [LARGE SCALE GENOMIC DNA]</scope>
    <source>
        <strain evidence="4 5">AF04-15</strain>
    </source>
</reference>
<dbReference type="SMART" id="SM00332">
    <property type="entry name" value="PP2Cc"/>
    <property type="match status" value="1"/>
</dbReference>
<feature type="domain" description="PPM-type phosphatase" evidence="3">
    <location>
        <begin position="178"/>
        <end position="418"/>
    </location>
</feature>
<keyword evidence="1" id="KW-1133">Transmembrane helix</keyword>
<evidence type="ECO:0000256" key="2">
    <source>
        <dbReference type="SAM" id="SignalP"/>
    </source>
</evidence>
<keyword evidence="1" id="KW-0812">Transmembrane</keyword>
<feature type="signal peptide" evidence="2">
    <location>
        <begin position="1"/>
        <end position="25"/>
    </location>
</feature>
<proteinExistence type="predicted"/>
<dbReference type="AlphaFoldDB" id="A0A413FAT7"/>
<dbReference type="SMART" id="SM00331">
    <property type="entry name" value="PP2C_SIG"/>
    <property type="match status" value="1"/>
</dbReference>
<dbReference type="Gene3D" id="3.60.40.10">
    <property type="entry name" value="PPM-type phosphatase domain"/>
    <property type="match status" value="1"/>
</dbReference>
<gene>
    <name evidence="4" type="ORF">DWV29_20155</name>
</gene>
<dbReference type="CDD" id="cd00143">
    <property type="entry name" value="PP2Cc"/>
    <property type="match status" value="1"/>
</dbReference>
<dbReference type="Pfam" id="PF13672">
    <property type="entry name" value="PP2C_2"/>
    <property type="match status" value="1"/>
</dbReference>
<protein>
    <submittedName>
        <fullName evidence="4">Serine/threonine-protein phosphatase</fullName>
    </submittedName>
</protein>
<dbReference type="RefSeq" id="WP_007708865.1">
    <property type="nucleotide sequence ID" value="NZ_JAWRJJ010000329.1"/>
</dbReference>
<accession>A0A413FAT7</accession>
<feature type="chain" id="PRO_5019491353" evidence="2">
    <location>
        <begin position="26"/>
        <end position="418"/>
    </location>
</feature>
<sequence>MNQRLKKCILCAGAAALLAASPAMAAVNVPAATPANSQMETPDPGKEEQTTPGNILEILEEEGNKAGKIQTGEQLPEDGGGDWFSKENLLKIAPFVLGGLAVILAGIAIWRILAKKNKNELEENSDMDNSVVTETMTETAPAREAPKVLPVQDTVPSRRPQRPQVSASTVLPDAERGTLGMVHNVGRRKNQQDTLGTTMTRMGLLAVVSDGMGGLSDGEKVSQKAVMGMFQAAGHVSPTPYENPLYEMLSEANEQVLAMLGPDQIYKSGATLLAVLADKGKFHWAAVGDSRIYLYCSHHLLQINREHIYRQQLIGEAVNKNISFARAGADPQRDRLISFLGMGELKYIDGSLRPVEVRQGDKVLLMSDGIFNTISEAEIMNILESTKNAAEAASLMEKRVLEASNPNQDNFTCIILDF</sequence>
<evidence type="ECO:0000313" key="5">
    <source>
        <dbReference type="Proteomes" id="UP000283880"/>
    </source>
</evidence>